<organism evidence="1 2">
    <name type="scientific">Streptomyces albiaxialis</name>
    <dbReference type="NCBI Taxonomy" id="329523"/>
    <lineage>
        <taxon>Bacteria</taxon>
        <taxon>Bacillati</taxon>
        <taxon>Actinomycetota</taxon>
        <taxon>Actinomycetes</taxon>
        <taxon>Kitasatosporales</taxon>
        <taxon>Streptomycetaceae</taxon>
        <taxon>Streptomyces</taxon>
    </lineage>
</organism>
<reference evidence="1 2" key="1">
    <citation type="journal article" date="2019" name="Int. J. Syst. Evol. Microbiol.">
        <title>The Global Catalogue of Microorganisms (GCM) 10K type strain sequencing project: providing services to taxonomists for standard genome sequencing and annotation.</title>
        <authorList>
            <consortium name="The Broad Institute Genomics Platform"/>
            <consortium name="The Broad Institute Genome Sequencing Center for Infectious Disease"/>
            <person name="Wu L."/>
            <person name="Ma J."/>
        </authorList>
    </citation>
    <scope>NUCLEOTIDE SEQUENCE [LARGE SCALE GENOMIC DNA]</scope>
    <source>
        <strain evidence="1 2">JCM 15478</strain>
    </source>
</reference>
<gene>
    <name evidence="1" type="ORF">GCM10009801_73050</name>
</gene>
<comment type="caution">
    <text evidence="1">The sequence shown here is derived from an EMBL/GenBank/DDBJ whole genome shotgun (WGS) entry which is preliminary data.</text>
</comment>
<proteinExistence type="predicted"/>
<keyword evidence="2" id="KW-1185">Reference proteome</keyword>
<dbReference type="Proteomes" id="UP001500016">
    <property type="component" value="Unassembled WGS sequence"/>
</dbReference>
<evidence type="ECO:0008006" key="3">
    <source>
        <dbReference type="Google" id="ProtNLM"/>
    </source>
</evidence>
<evidence type="ECO:0000313" key="1">
    <source>
        <dbReference type="EMBL" id="GAA2100487.1"/>
    </source>
</evidence>
<protein>
    <recommendedName>
        <fullName evidence="3">Regulatory protein</fullName>
    </recommendedName>
</protein>
<accession>A0ABN2WX44</accession>
<dbReference type="EMBL" id="BAAAPE010000023">
    <property type="protein sequence ID" value="GAA2100487.1"/>
    <property type="molecule type" value="Genomic_DNA"/>
</dbReference>
<name>A0ABN2WX44_9ACTN</name>
<evidence type="ECO:0000313" key="2">
    <source>
        <dbReference type="Proteomes" id="UP001500016"/>
    </source>
</evidence>
<dbReference type="RefSeq" id="WP_344534543.1">
    <property type="nucleotide sequence ID" value="NZ_BAAAPE010000023.1"/>
</dbReference>
<sequence length="140" mass="14984">MSRTPSSYHLRATLTQGGRWQGTITELPEVHPTMRSLSQLETRVRTEIAQGEGLDPEALALEVTHHTGDDALDADAARVRELKAGADQLAEQARRAAEDARTAAAPVARRLLDLGASVRDAGAVLGGYSGSYIHNLTQSN</sequence>